<feature type="compositionally biased region" description="Low complexity" evidence="1">
    <location>
        <begin position="563"/>
        <end position="586"/>
    </location>
</feature>
<keyword evidence="2" id="KW-0732">Signal</keyword>
<accession>A0A4Y9YW57</accession>
<evidence type="ECO:0000256" key="1">
    <source>
        <dbReference type="SAM" id="MobiDB-lite"/>
    </source>
</evidence>
<feature type="region of interest" description="Disordered" evidence="1">
    <location>
        <begin position="273"/>
        <end position="298"/>
    </location>
</feature>
<organism evidence="3 4">
    <name type="scientific">Dentipellis fragilis</name>
    <dbReference type="NCBI Taxonomy" id="205917"/>
    <lineage>
        <taxon>Eukaryota</taxon>
        <taxon>Fungi</taxon>
        <taxon>Dikarya</taxon>
        <taxon>Basidiomycota</taxon>
        <taxon>Agaricomycotina</taxon>
        <taxon>Agaricomycetes</taxon>
        <taxon>Russulales</taxon>
        <taxon>Hericiaceae</taxon>
        <taxon>Dentipellis</taxon>
    </lineage>
</organism>
<evidence type="ECO:0000313" key="4">
    <source>
        <dbReference type="Proteomes" id="UP000298327"/>
    </source>
</evidence>
<reference evidence="3 4" key="1">
    <citation type="submission" date="2019-02" db="EMBL/GenBank/DDBJ databases">
        <title>Genome sequencing of the rare red list fungi Dentipellis fragilis.</title>
        <authorList>
            <person name="Buettner E."/>
            <person name="Kellner H."/>
        </authorList>
    </citation>
    <scope>NUCLEOTIDE SEQUENCE [LARGE SCALE GENOMIC DNA]</scope>
    <source>
        <strain evidence="3 4">DSM 105465</strain>
    </source>
</reference>
<dbReference type="OrthoDB" id="3260429at2759"/>
<evidence type="ECO:0000256" key="2">
    <source>
        <dbReference type="SAM" id="SignalP"/>
    </source>
</evidence>
<feature type="region of interest" description="Disordered" evidence="1">
    <location>
        <begin position="558"/>
        <end position="597"/>
    </location>
</feature>
<feature type="signal peptide" evidence="2">
    <location>
        <begin position="1"/>
        <end position="23"/>
    </location>
</feature>
<evidence type="ECO:0000313" key="3">
    <source>
        <dbReference type="EMBL" id="TFY66525.1"/>
    </source>
</evidence>
<name>A0A4Y9YW57_9AGAM</name>
<comment type="caution">
    <text evidence="3">The sequence shown here is derived from an EMBL/GenBank/DDBJ whole genome shotgun (WGS) entry which is preliminary data.</text>
</comment>
<dbReference type="EMBL" id="SEOQ01000239">
    <property type="protein sequence ID" value="TFY66525.1"/>
    <property type="molecule type" value="Genomic_DNA"/>
</dbReference>
<gene>
    <name evidence="3" type="ORF">EVG20_g4564</name>
</gene>
<protein>
    <submittedName>
        <fullName evidence="3">Uncharacterized protein</fullName>
    </submittedName>
</protein>
<sequence>MRWLLAGAVVVAALLLEWHIVNVHTPARAIATPSTLSPAVCTPAPLFRHIGGVTGINCLSDRTRHLRPIVSPPNAPLLHSSVSLDPPVIDTPKLGQRRAFFDVKTVLRGSDSSRVRVDTGGILPKLHTQDPQTKLYDCAYASAMNKQASKLPRIAVLRASFRDGGPSSMSISSKHDYKPYVPLRGSSIACPRAQMYSHIRKEKKGSSFAPQVSKPYRTPIPQDAWNEPWDAPTVQVDSIYLLMPRGNAGVPTPDSRLARRTTQRIKSARAIDIRHPGPPTAKRASPQANGGRRNLTSRKRMTLRPSTRALPIPLIFHTNRDASGSGALQAVICTRVHVSPDCQDSSTPTRLFESVYCHWDPPRRELAVFVRGLAMDPRLRSVQGSTTLSTLNLLTLVDCYLFLAAYRSSRVRSWRFTTHDGRPQPAAAERQKQSIKASKFQSARCKLQTPDSKGMRDLPHPSPSQLESQSSSTTKKNPDLPSETPSVLHLPHPPTRVSDTEQEHVYAYTASKPTDKSSLPPIFISVFTIFTFTSIFIFPPPLREHKVYPPSAAAELASPGLEAGRPTGPGTPPAASLALPSLSDGSGSDEENCPLSPHTAPLPPIQFWLPGFPTYPSPHAQPHAPTPPALFLALGARRACIPYTPAFQGLDLRLVRPISARERLAIKDAVSVLESLGARAFGAGEREGGNAGDERRAKGEMWSLSYVGF</sequence>
<keyword evidence="4" id="KW-1185">Reference proteome</keyword>
<dbReference type="Proteomes" id="UP000298327">
    <property type="component" value="Unassembled WGS sequence"/>
</dbReference>
<feature type="compositionally biased region" description="Low complexity" evidence="1">
    <location>
        <begin position="463"/>
        <end position="472"/>
    </location>
</feature>
<dbReference type="STRING" id="205917.A0A4Y9YW57"/>
<proteinExistence type="predicted"/>
<feature type="region of interest" description="Disordered" evidence="1">
    <location>
        <begin position="417"/>
        <end position="499"/>
    </location>
</feature>
<feature type="chain" id="PRO_5021293637" evidence="2">
    <location>
        <begin position="24"/>
        <end position="709"/>
    </location>
</feature>
<dbReference type="AlphaFoldDB" id="A0A4Y9YW57"/>